<dbReference type="HAMAP" id="MF_00394">
    <property type="entry name" value="NAD_Glyc3P_dehydrog"/>
    <property type="match status" value="1"/>
</dbReference>
<dbReference type="InterPro" id="IPR011128">
    <property type="entry name" value="G3P_DH_NAD-dep_N"/>
</dbReference>
<dbReference type="GO" id="GO:0008654">
    <property type="term" value="P:phospholipid biosynthetic process"/>
    <property type="evidence" value="ECO:0007669"/>
    <property type="project" value="UniProtKB-KW"/>
</dbReference>
<feature type="binding site" evidence="9">
    <location>
        <position position="31"/>
    </location>
    <ligand>
        <name>NADPH</name>
        <dbReference type="ChEBI" id="CHEBI:57783"/>
    </ligand>
</feature>
<dbReference type="GO" id="GO:0046167">
    <property type="term" value="P:glycerol-3-phosphate biosynthetic process"/>
    <property type="evidence" value="ECO:0007669"/>
    <property type="project" value="UniProtKB-UniRule"/>
</dbReference>
<keyword evidence="7 9" id="KW-0594">Phospholipid biosynthesis</keyword>
<dbReference type="NCBIfam" id="NF000943">
    <property type="entry name" value="PRK00094.2-1"/>
    <property type="match status" value="1"/>
</dbReference>
<keyword evidence="5 9" id="KW-0520">NAD</keyword>
<dbReference type="RefSeq" id="WP_152307000.1">
    <property type="nucleotide sequence ID" value="NZ_CP043617.1"/>
</dbReference>
<dbReference type="GO" id="GO:0141152">
    <property type="term" value="F:glycerol-3-phosphate dehydrogenase (NAD+) activity"/>
    <property type="evidence" value="ECO:0007669"/>
    <property type="project" value="RHEA"/>
</dbReference>
<proteinExistence type="inferred from homology"/>
<feature type="binding site" evidence="9">
    <location>
        <position position="225"/>
    </location>
    <ligand>
        <name>sn-glycerol 3-phosphate</name>
        <dbReference type="ChEBI" id="CHEBI:57597"/>
    </ligand>
</feature>
<dbReference type="EC" id="1.1.1.94" evidence="9"/>
<dbReference type="GO" id="GO:0141153">
    <property type="term" value="F:glycerol-3-phosphate dehydrogenase (NADP+) activity"/>
    <property type="evidence" value="ECO:0007669"/>
    <property type="project" value="RHEA"/>
</dbReference>
<feature type="binding site" evidence="9">
    <location>
        <position position="215"/>
    </location>
    <ligand>
        <name>sn-glycerol 3-phosphate</name>
        <dbReference type="ChEBI" id="CHEBI:57597"/>
    </ligand>
</feature>
<comment type="caution">
    <text evidence="9">Lacks conserved residue(s) required for the propagation of feature annotation.</text>
</comment>
<dbReference type="InterPro" id="IPR006168">
    <property type="entry name" value="G3P_DH_NAD-dep"/>
</dbReference>
<comment type="function">
    <text evidence="9">Catalyzes the reduction of the glycolytic intermediate dihydroxyacetone phosphate (DHAP) to sn-glycerol 3-phosphate (G3P), the key precursor for phospholipid synthesis.</text>
</comment>
<dbReference type="OrthoDB" id="9812273at2"/>
<dbReference type="Gene3D" id="3.40.50.720">
    <property type="entry name" value="NAD(P)-binding Rossmann-like Domain"/>
    <property type="match status" value="1"/>
</dbReference>
<feature type="domain" description="Glycerol-3-phosphate dehydrogenase NAD-dependent N-terminal" evidence="13">
    <location>
        <begin position="33"/>
        <end position="132"/>
    </location>
</feature>
<dbReference type="PROSITE" id="PS00957">
    <property type="entry name" value="NAD_G3PDH"/>
    <property type="match status" value="1"/>
</dbReference>
<feature type="binding site" evidence="9">
    <location>
        <position position="112"/>
    </location>
    <ligand>
        <name>NADPH</name>
        <dbReference type="ChEBI" id="CHEBI:57783"/>
    </ligand>
</feature>
<dbReference type="InterPro" id="IPR008927">
    <property type="entry name" value="6-PGluconate_DH-like_C_sf"/>
</dbReference>
<feature type="binding site" evidence="11">
    <location>
        <begin position="226"/>
        <end position="227"/>
    </location>
    <ligand>
        <name>substrate</name>
    </ligand>
</feature>
<feature type="binding site" evidence="9">
    <location>
        <position position="110"/>
    </location>
    <ligand>
        <name>sn-glycerol 3-phosphate</name>
        <dbReference type="ChEBI" id="CHEBI:57597"/>
    </ligand>
</feature>
<organism evidence="15 16">
    <name type="scientific">Sulfurimonas lithotrophica</name>
    <dbReference type="NCBI Taxonomy" id="2590022"/>
    <lineage>
        <taxon>Bacteria</taxon>
        <taxon>Pseudomonadati</taxon>
        <taxon>Campylobacterota</taxon>
        <taxon>Epsilonproteobacteria</taxon>
        <taxon>Campylobacterales</taxon>
        <taxon>Sulfurimonadaceae</taxon>
        <taxon>Sulfurimonas</taxon>
    </lineage>
</organism>
<feature type="binding site" evidence="9">
    <location>
        <position position="80"/>
    </location>
    <ligand>
        <name>NADPH</name>
        <dbReference type="ChEBI" id="CHEBI:57783"/>
    </ligand>
</feature>
<feature type="binding site" evidence="12">
    <location>
        <begin position="8"/>
        <end position="13"/>
    </location>
    <ligand>
        <name>NAD(+)</name>
        <dbReference type="ChEBI" id="CHEBI:57540"/>
    </ligand>
</feature>
<evidence type="ECO:0000256" key="5">
    <source>
        <dbReference type="ARBA" id="ARBA00023027"/>
    </source>
</evidence>
<dbReference type="InterPro" id="IPR006109">
    <property type="entry name" value="G3P_DH_NAD-dep_C"/>
</dbReference>
<comment type="pathway">
    <text evidence="9">Membrane lipid metabolism; glycerophospholipid metabolism.</text>
</comment>
<feature type="binding site" evidence="9">
    <location>
        <position position="108"/>
    </location>
    <ligand>
        <name>sn-glycerol 3-phosphate</name>
        <dbReference type="ChEBI" id="CHEBI:57597"/>
    </ligand>
</feature>
<evidence type="ECO:0000256" key="8">
    <source>
        <dbReference type="ARBA" id="ARBA00023264"/>
    </source>
</evidence>
<keyword evidence="8 9" id="KW-1208">Phospholipid metabolism</keyword>
<comment type="subcellular location">
    <subcellularLocation>
        <location evidence="9">Cytoplasm</location>
    </subcellularLocation>
</comment>
<keyword evidence="2 9" id="KW-0444">Lipid biosynthesis</keyword>
<evidence type="ECO:0000256" key="1">
    <source>
        <dbReference type="ARBA" id="ARBA00011009"/>
    </source>
</evidence>
<dbReference type="SUPFAM" id="SSF48179">
    <property type="entry name" value="6-phosphogluconate dehydrogenase C-terminal domain-like"/>
    <property type="match status" value="1"/>
</dbReference>
<evidence type="ECO:0000256" key="7">
    <source>
        <dbReference type="ARBA" id="ARBA00023209"/>
    </source>
</evidence>
<dbReference type="Pfam" id="PF01210">
    <property type="entry name" value="NAD_Gly3P_dh_N"/>
    <property type="match status" value="1"/>
</dbReference>
<dbReference type="UniPathway" id="UPA00940"/>
<feature type="binding site" evidence="9">
    <location>
        <position position="162"/>
    </location>
    <ligand>
        <name>sn-glycerol 3-phosphate</name>
        <dbReference type="ChEBI" id="CHEBI:57597"/>
    </ligand>
</feature>
<dbReference type="GO" id="GO:0046168">
    <property type="term" value="P:glycerol-3-phosphate catabolic process"/>
    <property type="evidence" value="ECO:0007669"/>
    <property type="project" value="InterPro"/>
</dbReference>
<evidence type="ECO:0000256" key="10">
    <source>
        <dbReference type="PIRSR" id="PIRSR000114-1"/>
    </source>
</evidence>
<keyword evidence="4 9" id="KW-0560">Oxidoreductase</keyword>
<feature type="binding site" evidence="12">
    <location>
        <position position="112"/>
    </location>
    <ligand>
        <name>NAD(+)</name>
        <dbReference type="ChEBI" id="CHEBI:57540"/>
    </ligand>
</feature>
<evidence type="ECO:0000256" key="3">
    <source>
        <dbReference type="ARBA" id="ARBA00022857"/>
    </source>
</evidence>
<evidence type="ECO:0000256" key="11">
    <source>
        <dbReference type="PIRSR" id="PIRSR000114-2"/>
    </source>
</evidence>
<dbReference type="Gene3D" id="1.10.1040.10">
    <property type="entry name" value="N-(1-d-carboxylethyl)-l-norvaline Dehydrogenase, domain 2"/>
    <property type="match status" value="1"/>
</dbReference>
<feature type="binding site" evidence="11">
    <location>
        <position position="80"/>
    </location>
    <ligand>
        <name>substrate</name>
    </ligand>
</feature>
<comment type="catalytic activity">
    <reaction evidence="9">
        <text>sn-glycerol 3-phosphate + NADP(+) = dihydroxyacetone phosphate + NADPH + H(+)</text>
        <dbReference type="Rhea" id="RHEA:11096"/>
        <dbReference type="ChEBI" id="CHEBI:15378"/>
        <dbReference type="ChEBI" id="CHEBI:57597"/>
        <dbReference type="ChEBI" id="CHEBI:57642"/>
        <dbReference type="ChEBI" id="CHEBI:57783"/>
        <dbReference type="ChEBI" id="CHEBI:58349"/>
        <dbReference type="EC" id="1.1.1.94"/>
    </reaction>
</comment>
<dbReference type="Proteomes" id="UP000326944">
    <property type="component" value="Chromosome"/>
</dbReference>
<dbReference type="GO" id="GO:0005975">
    <property type="term" value="P:carbohydrate metabolic process"/>
    <property type="evidence" value="ECO:0007669"/>
    <property type="project" value="InterPro"/>
</dbReference>
<reference evidence="15 16" key="1">
    <citation type="submission" date="2019-09" db="EMBL/GenBank/DDBJ databases">
        <title>Sulfurimonas gotlandica sp. nov., a chemoautotrophic and psychrotolerant epsilonproteobacterium isolated from a pelagic redoxcline, and an emended description of the genus Sulfurimonas.</title>
        <authorList>
            <person name="Wang S."/>
            <person name="Jiang L."/>
            <person name="Shao S."/>
        </authorList>
    </citation>
    <scope>NUCLEOTIDE SEQUENCE [LARGE SCALE GENOMIC DNA]</scope>
    <source>
        <strain evidence="15 16">GYSZ_1</strain>
    </source>
</reference>
<dbReference type="GO" id="GO:0006650">
    <property type="term" value="P:glycerophospholipid metabolic process"/>
    <property type="evidence" value="ECO:0007669"/>
    <property type="project" value="UniProtKB-UniRule"/>
</dbReference>
<evidence type="ECO:0000256" key="2">
    <source>
        <dbReference type="ARBA" id="ARBA00022516"/>
    </source>
</evidence>
<feature type="binding site" evidence="12">
    <location>
        <position position="226"/>
    </location>
    <ligand>
        <name>NAD(+)</name>
        <dbReference type="ChEBI" id="CHEBI:57540"/>
    </ligand>
</feature>
<keyword evidence="9" id="KW-0963">Cytoplasm</keyword>
<dbReference type="EMBL" id="CP043617">
    <property type="protein sequence ID" value="QFR49057.1"/>
    <property type="molecule type" value="Genomic_DNA"/>
</dbReference>
<evidence type="ECO:0000256" key="6">
    <source>
        <dbReference type="ARBA" id="ARBA00023098"/>
    </source>
</evidence>
<comment type="similarity">
    <text evidence="1 9">Belongs to the NAD-dependent glycerol-3-phosphate dehydrogenase family.</text>
</comment>
<dbReference type="PANTHER" id="PTHR11728">
    <property type="entry name" value="GLYCEROL-3-PHOSPHATE DEHYDROGENASE"/>
    <property type="match status" value="1"/>
</dbReference>
<dbReference type="KEGG" id="sulg:FJR48_04680"/>
<gene>
    <name evidence="9" type="primary">gpsA</name>
    <name evidence="15" type="ORF">FJR48_04680</name>
</gene>
<feature type="binding site" evidence="9">
    <location>
        <position position="227"/>
    </location>
    <ligand>
        <name>sn-glycerol 3-phosphate</name>
        <dbReference type="ChEBI" id="CHEBI:57597"/>
    </ligand>
</feature>
<evidence type="ECO:0000256" key="4">
    <source>
        <dbReference type="ARBA" id="ARBA00023002"/>
    </source>
</evidence>
<feature type="binding site" evidence="9">
    <location>
        <position position="80"/>
    </location>
    <ligand>
        <name>sn-glycerol 3-phosphate</name>
        <dbReference type="ChEBI" id="CHEBI:57597"/>
    </ligand>
</feature>
<feature type="binding site" evidence="9">
    <location>
        <position position="252"/>
    </location>
    <ligand>
        <name>NADPH</name>
        <dbReference type="ChEBI" id="CHEBI:57783"/>
    </ligand>
</feature>
<feature type="domain" description="Glycerol-3-phosphate dehydrogenase NAD-dependent C-terminal" evidence="14">
    <location>
        <begin position="151"/>
        <end position="288"/>
    </location>
</feature>
<dbReference type="FunFam" id="1.10.1040.10:FF:000001">
    <property type="entry name" value="Glycerol-3-phosphate dehydrogenase [NAD(P)+]"/>
    <property type="match status" value="1"/>
</dbReference>
<feature type="binding site" evidence="9">
    <location>
        <position position="12"/>
    </location>
    <ligand>
        <name>NADPH</name>
        <dbReference type="ChEBI" id="CHEBI:57783"/>
    </ligand>
</feature>
<evidence type="ECO:0000313" key="15">
    <source>
        <dbReference type="EMBL" id="QFR49057.1"/>
    </source>
</evidence>
<dbReference type="Pfam" id="PF07479">
    <property type="entry name" value="NAD_Gly3P_dh_C"/>
    <property type="match status" value="1"/>
</dbReference>
<keyword evidence="6 9" id="KW-0443">Lipid metabolism</keyword>
<evidence type="ECO:0000256" key="9">
    <source>
        <dbReference type="HAMAP-Rule" id="MF_00394"/>
    </source>
</evidence>
<feature type="binding site" evidence="9">
    <location>
        <position position="226"/>
    </location>
    <ligand>
        <name>sn-glycerol 3-phosphate</name>
        <dbReference type="ChEBI" id="CHEBI:57597"/>
    </ligand>
</feature>
<dbReference type="AlphaFoldDB" id="A0A5P8P0F5"/>
<dbReference type="SUPFAM" id="SSF51735">
    <property type="entry name" value="NAD(P)-binding Rossmann-fold domains"/>
    <property type="match status" value="1"/>
</dbReference>
<evidence type="ECO:0000313" key="16">
    <source>
        <dbReference type="Proteomes" id="UP000326944"/>
    </source>
</evidence>
<dbReference type="NCBIfam" id="NF000942">
    <property type="entry name" value="PRK00094.1-4"/>
    <property type="match status" value="1"/>
</dbReference>
<comment type="catalytic activity">
    <reaction evidence="9">
        <text>sn-glycerol 3-phosphate + NAD(+) = dihydroxyacetone phosphate + NADH + H(+)</text>
        <dbReference type="Rhea" id="RHEA:11092"/>
        <dbReference type="ChEBI" id="CHEBI:15378"/>
        <dbReference type="ChEBI" id="CHEBI:57540"/>
        <dbReference type="ChEBI" id="CHEBI:57597"/>
        <dbReference type="ChEBI" id="CHEBI:57642"/>
        <dbReference type="ChEBI" id="CHEBI:57945"/>
        <dbReference type="EC" id="1.1.1.94"/>
    </reaction>
</comment>
<evidence type="ECO:0000256" key="12">
    <source>
        <dbReference type="PIRSR" id="PIRSR000114-3"/>
    </source>
</evidence>
<accession>A0A5P8P0F5</accession>
<sequence length="296" mass="31788">MKSIGVIGAGKWGSALAYAFSEKNDVVITSRTPRDLPNFVSLEEALKCEYIVMAIPAQQVSTWLKENFRFNGQKVLVVAKGIEASSGRFLNDIYRPYVPDANIAFLSGPSFAVEVQKSLPTALVVNSTNEELARDFADIFPSFIKSYTSTDVIGAEVAGAYKNVIAIAAGICEGLGLGKNAAAALISRGLVEMQRFGLAYGAKKSTFTGLGGAGDLFLTASSTMSRNFRVGLGLAKGKNQDEILKELGEVAEGIGTAYALHEISEHKDLYLPIAKEVYEMLEGKDPQESLKDLLSK</sequence>
<dbReference type="PANTHER" id="PTHR11728:SF1">
    <property type="entry name" value="GLYCEROL-3-PHOSPHATE DEHYDROGENASE [NAD(+)] 2, CHLOROPLASTIC"/>
    <property type="match status" value="1"/>
</dbReference>
<dbReference type="GO" id="GO:0005829">
    <property type="term" value="C:cytosol"/>
    <property type="evidence" value="ECO:0007669"/>
    <property type="project" value="TreeGrafter"/>
</dbReference>
<name>A0A5P8P0F5_9BACT</name>
<feature type="binding site" evidence="9">
    <location>
        <position position="226"/>
    </location>
    <ligand>
        <name>NADPH</name>
        <dbReference type="ChEBI" id="CHEBI:57783"/>
    </ligand>
</feature>
<dbReference type="InterPro" id="IPR036291">
    <property type="entry name" value="NAD(P)-bd_dom_sf"/>
</dbReference>
<feature type="binding site" evidence="9">
    <location>
        <position position="250"/>
    </location>
    <ligand>
        <name>NADPH</name>
        <dbReference type="ChEBI" id="CHEBI:57783"/>
    </ligand>
</feature>
<keyword evidence="9" id="KW-0547">Nucleotide-binding</keyword>
<dbReference type="PIRSF" id="PIRSF000114">
    <property type="entry name" value="Glycerol-3-P_dh"/>
    <property type="match status" value="1"/>
</dbReference>
<dbReference type="GO" id="GO:0051287">
    <property type="term" value="F:NAD binding"/>
    <property type="evidence" value="ECO:0007669"/>
    <property type="project" value="InterPro"/>
</dbReference>
<evidence type="ECO:0000259" key="13">
    <source>
        <dbReference type="Pfam" id="PF01210"/>
    </source>
</evidence>
<dbReference type="NCBIfam" id="NF000940">
    <property type="entry name" value="PRK00094.1-2"/>
    <property type="match status" value="1"/>
</dbReference>
<feature type="active site" description="Proton acceptor" evidence="9 10">
    <location>
        <position position="162"/>
    </location>
</feature>
<evidence type="ECO:0000259" key="14">
    <source>
        <dbReference type="Pfam" id="PF07479"/>
    </source>
</evidence>
<dbReference type="InterPro" id="IPR013328">
    <property type="entry name" value="6PGD_dom2"/>
</dbReference>
<protein>
    <recommendedName>
        <fullName evidence="9">Glycerol-3-phosphate dehydrogenase [NAD(P)+]</fullName>
        <ecNumber evidence="9">1.1.1.94</ecNumber>
    </recommendedName>
    <alternativeName>
        <fullName evidence="9">NAD(P)(+)-dependent glycerol-3-phosphate dehydrogenase</fullName>
    </alternativeName>
    <alternativeName>
        <fullName evidence="9">NAD(P)H-dependent dihydroxyacetone-phosphate reductase</fullName>
    </alternativeName>
</protein>
<keyword evidence="16" id="KW-1185">Reference proteome</keyword>
<keyword evidence="3 9" id="KW-0521">NADP</keyword>